<dbReference type="InterPro" id="IPR018392">
    <property type="entry name" value="LysM"/>
</dbReference>
<evidence type="ECO:0000256" key="1">
    <source>
        <dbReference type="SAM" id="Phobius"/>
    </source>
</evidence>
<name>A0ABT2RJ96_9FIRM</name>
<dbReference type="CDD" id="cd00118">
    <property type="entry name" value="LysM"/>
    <property type="match status" value="1"/>
</dbReference>
<sequence length="115" mass="13393">MQTKVKRRKAKELFIRRCFIVTVSMICILVSILACKGFVKARGKEKDTHSAYNTYYTSVELKSGDTLWSIAEEYMPEDYSSIQEYIDTLKDINGLKSDDIYAERYLTVAYQDTDY</sequence>
<evidence type="ECO:0000313" key="4">
    <source>
        <dbReference type="Proteomes" id="UP001652431"/>
    </source>
</evidence>
<organism evidence="3 4">
    <name type="scientific">Dorea acetigenes</name>
    <dbReference type="NCBI Taxonomy" id="2981787"/>
    <lineage>
        <taxon>Bacteria</taxon>
        <taxon>Bacillati</taxon>
        <taxon>Bacillota</taxon>
        <taxon>Clostridia</taxon>
        <taxon>Lachnospirales</taxon>
        <taxon>Lachnospiraceae</taxon>
        <taxon>Dorea</taxon>
    </lineage>
</organism>
<evidence type="ECO:0000313" key="3">
    <source>
        <dbReference type="EMBL" id="MCU6685478.1"/>
    </source>
</evidence>
<dbReference type="SUPFAM" id="SSF54106">
    <property type="entry name" value="LysM domain"/>
    <property type="match status" value="1"/>
</dbReference>
<dbReference type="Pfam" id="PF01476">
    <property type="entry name" value="LysM"/>
    <property type="match status" value="1"/>
</dbReference>
<keyword evidence="1" id="KW-1133">Transmembrane helix</keyword>
<dbReference type="PROSITE" id="PS51257">
    <property type="entry name" value="PROKAR_LIPOPROTEIN"/>
    <property type="match status" value="1"/>
</dbReference>
<evidence type="ECO:0000259" key="2">
    <source>
        <dbReference type="Pfam" id="PF01476"/>
    </source>
</evidence>
<keyword evidence="1" id="KW-0472">Membrane</keyword>
<dbReference type="Gene3D" id="3.10.350.10">
    <property type="entry name" value="LysM domain"/>
    <property type="match status" value="1"/>
</dbReference>
<feature type="transmembrane region" description="Helical" evidence="1">
    <location>
        <begin position="14"/>
        <end position="34"/>
    </location>
</feature>
<feature type="domain" description="LysM" evidence="2">
    <location>
        <begin position="62"/>
        <end position="108"/>
    </location>
</feature>
<dbReference type="Proteomes" id="UP001652431">
    <property type="component" value="Unassembled WGS sequence"/>
</dbReference>
<dbReference type="RefSeq" id="WP_158367922.1">
    <property type="nucleotide sequence ID" value="NZ_JAOQJU010000002.1"/>
</dbReference>
<reference evidence="3 4" key="1">
    <citation type="journal article" date="2021" name="ISME Commun">
        <title>Automated analysis of genomic sequences facilitates high-throughput and comprehensive description of bacteria.</title>
        <authorList>
            <person name="Hitch T.C.A."/>
        </authorList>
    </citation>
    <scope>NUCLEOTIDE SEQUENCE [LARGE SCALE GENOMIC DNA]</scope>
    <source>
        <strain evidence="3 4">Sanger_03</strain>
    </source>
</reference>
<protein>
    <submittedName>
        <fullName evidence="3">LysM peptidoglycan-binding domain-containing protein</fullName>
    </submittedName>
</protein>
<comment type="caution">
    <text evidence="3">The sequence shown here is derived from an EMBL/GenBank/DDBJ whole genome shotgun (WGS) entry which is preliminary data.</text>
</comment>
<dbReference type="EMBL" id="JAOQJU010000002">
    <property type="protein sequence ID" value="MCU6685478.1"/>
    <property type="molecule type" value="Genomic_DNA"/>
</dbReference>
<accession>A0ABT2RJ96</accession>
<proteinExistence type="predicted"/>
<keyword evidence="1" id="KW-0812">Transmembrane</keyword>
<dbReference type="InterPro" id="IPR036779">
    <property type="entry name" value="LysM_dom_sf"/>
</dbReference>
<keyword evidence="4" id="KW-1185">Reference proteome</keyword>
<gene>
    <name evidence="3" type="ORF">OCV99_02725</name>
</gene>